<dbReference type="NCBIfam" id="TIGR00705">
    <property type="entry name" value="SppA_67K"/>
    <property type="match status" value="1"/>
</dbReference>
<evidence type="ECO:0000256" key="4">
    <source>
        <dbReference type="ARBA" id="ARBA00022801"/>
    </source>
</evidence>
<evidence type="ECO:0000313" key="9">
    <source>
        <dbReference type="Proteomes" id="UP001242368"/>
    </source>
</evidence>
<evidence type="ECO:0000259" key="7">
    <source>
        <dbReference type="Pfam" id="PF01343"/>
    </source>
</evidence>
<organism evidence="8 9">
    <name type="scientific">Paenimyroides ceti</name>
    <dbReference type="NCBI Taxonomy" id="395087"/>
    <lineage>
        <taxon>Bacteria</taxon>
        <taxon>Pseudomonadati</taxon>
        <taxon>Bacteroidota</taxon>
        <taxon>Flavobacteriia</taxon>
        <taxon>Flavobacteriales</taxon>
        <taxon>Flavobacteriaceae</taxon>
        <taxon>Paenimyroides</taxon>
    </lineage>
</organism>
<evidence type="ECO:0000256" key="2">
    <source>
        <dbReference type="ARBA" id="ARBA00008683"/>
    </source>
</evidence>
<dbReference type="CDD" id="cd07023">
    <property type="entry name" value="S49_Sppa_N_C"/>
    <property type="match status" value="1"/>
</dbReference>
<keyword evidence="3" id="KW-0645">Protease</keyword>
<dbReference type="SUPFAM" id="SSF52096">
    <property type="entry name" value="ClpP/crotonase"/>
    <property type="match status" value="2"/>
</dbReference>
<dbReference type="NCBIfam" id="TIGR00706">
    <property type="entry name" value="SppA_dom"/>
    <property type="match status" value="1"/>
</dbReference>
<feature type="domain" description="Peptidase S49" evidence="7">
    <location>
        <begin position="121"/>
        <end position="274"/>
    </location>
</feature>
<name>A0ABT8CS23_9FLAO</name>
<gene>
    <name evidence="8" type="primary">sppA</name>
    <name evidence="8" type="ORF">QW060_02515</name>
</gene>
<dbReference type="InterPro" id="IPR047272">
    <property type="entry name" value="S49_SppA_C"/>
</dbReference>
<dbReference type="Gene3D" id="3.90.226.10">
    <property type="entry name" value="2-enoyl-CoA Hydratase, Chain A, domain 1"/>
    <property type="match status" value="4"/>
</dbReference>
<keyword evidence="5" id="KW-0720">Serine protease</keyword>
<accession>A0ABT8CS23</accession>
<comment type="subcellular location">
    <subcellularLocation>
        <location evidence="1">Membrane</location>
    </subcellularLocation>
</comment>
<dbReference type="RefSeq" id="WP_290362139.1">
    <property type="nucleotide sequence ID" value="NZ_JAUFQU010000001.1"/>
</dbReference>
<reference evidence="9" key="1">
    <citation type="journal article" date="2019" name="Int. J. Syst. Evol. Microbiol.">
        <title>The Global Catalogue of Microorganisms (GCM) 10K type strain sequencing project: providing services to taxonomists for standard genome sequencing and annotation.</title>
        <authorList>
            <consortium name="The Broad Institute Genomics Platform"/>
            <consortium name="The Broad Institute Genome Sequencing Center for Infectious Disease"/>
            <person name="Wu L."/>
            <person name="Ma J."/>
        </authorList>
    </citation>
    <scope>NUCLEOTIDE SEQUENCE [LARGE SCALE GENOMIC DNA]</scope>
    <source>
        <strain evidence="9">CECT 7184</strain>
    </source>
</reference>
<evidence type="ECO:0000256" key="6">
    <source>
        <dbReference type="ARBA" id="ARBA00023136"/>
    </source>
</evidence>
<dbReference type="PANTHER" id="PTHR33209">
    <property type="entry name" value="PROTEASE 4"/>
    <property type="match status" value="1"/>
</dbReference>
<keyword evidence="4" id="KW-0378">Hydrolase</keyword>
<dbReference type="CDD" id="cd07018">
    <property type="entry name" value="S49_SppA_67K_type"/>
    <property type="match status" value="1"/>
</dbReference>
<dbReference type="Proteomes" id="UP001242368">
    <property type="component" value="Unassembled WGS sequence"/>
</dbReference>
<evidence type="ECO:0000256" key="5">
    <source>
        <dbReference type="ARBA" id="ARBA00022825"/>
    </source>
</evidence>
<dbReference type="PANTHER" id="PTHR33209:SF1">
    <property type="entry name" value="PEPTIDASE S49 DOMAIN-CONTAINING PROTEIN"/>
    <property type="match status" value="1"/>
</dbReference>
<dbReference type="EMBL" id="JAUFQU010000001">
    <property type="protein sequence ID" value="MDN3706000.1"/>
    <property type="molecule type" value="Genomic_DNA"/>
</dbReference>
<keyword evidence="6" id="KW-0472">Membrane</keyword>
<protein>
    <submittedName>
        <fullName evidence="8">Signal peptide peptidase SppA</fullName>
    </submittedName>
</protein>
<proteinExistence type="inferred from homology"/>
<dbReference type="PIRSF" id="PIRSF001217">
    <property type="entry name" value="Protease_4_SppA"/>
    <property type="match status" value="1"/>
</dbReference>
<dbReference type="InterPro" id="IPR004635">
    <property type="entry name" value="Pept_S49_SppA"/>
</dbReference>
<dbReference type="Pfam" id="PF01343">
    <property type="entry name" value="Peptidase_S49"/>
    <property type="match status" value="2"/>
</dbReference>
<dbReference type="InterPro" id="IPR029045">
    <property type="entry name" value="ClpP/crotonase-like_dom_sf"/>
</dbReference>
<dbReference type="InterPro" id="IPR004634">
    <property type="entry name" value="Pept_S49_pIV"/>
</dbReference>
<evidence type="ECO:0000256" key="1">
    <source>
        <dbReference type="ARBA" id="ARBA00004370"/>
    </source>
</evidence>
<keyword evidence="9" id="KW-1185">Reference proteome</keyword>
<dbReference type="InterPro" id="IPR002142">
    <property type="entry name" value="Peptidase_S49"/>
</dbReference>
<comment type="caution">
    <text evidence="8">The sequence shown here is derived from an EMBL/GenBank/DDBJ whole genome shotgun (WGS) entry which is preliminary data.</text>
</comment>
<feature type="domain" description="Peptidase S49" evidence="7">
    <location>
        <begin position="369"/>
        <end position="519"/>
    </location>
</feature>
<sequence length="589" mass="65825">MNFLKNVLATIVGLIVFSFVSFFLLIIVSMAFSAGTSENVAVKNNSVIDLDLEKVYNDYGGKVYIEDFQYREVNKNGLVNVLNAIEYAKTDDNIKGITLFNIKTSLGITQLREVREKLDEFKKTGKFVVAYSDNYTQGEYYVSSVADTVYVNPVGGFDFKGLASEILYMKELQQKTGVKMEVIRHGKYKSAVEPYLEQHMSPENREQITVLLNSIWDTYVTDIAATRKIPVDTLNAIANNLAARTPELAKEHKLVDKVAYVDQFSNGIRKALGVDYDKEYNEISILDYVKATDGKMKLSKAKDRIAVVYAQGEIRGGEGSVDVIGEGSVNRALFEARNDDNVKAVVLRVNSPGGSALTSDLILREIELTKKVKPVIVSMGAMAASGGYYISSKADYIFAEPGTITGSIGVFGMLPNFEEVATKFGVNAEQVKTHENSVSYSPFKKLDPKMRGLILEDIERVYTTFVNHVAAGRKMTYEQVDAIGQGRVWTGKMAKEIGLVDELGGLDQAIAYAAKKAEIKDYRLVSYPEYEIKLEDLFRKFLGISIKETQDELIAEKIGYDNYEMLQRMNYLKQTEGIQALLPYQIIIR</sequence>
<evidence type="ECO:0000313" key="8">
    <source>
        <dbReference type="EMBL" id="MDN3706000.1"/>
    </source>
</evidence>
<comment type="similarity">
    <text evidence="2">Belongs to the peptidase S49 family.</text>
</comment>
<evidence type="ECO:0000256" key="3">
    <source>
        <dbReference type="ARBA" id="ARBA00022670"/>
    </source>
</evidence>
<dbReference type="InterPro" id="IPR047217">
    <property type="entry name" value="S49_SppA_67K_type_N"/>
</dbReference>